<organism evidence="2 3">
    <name type="scientific">Luedemannella flava</name>
    <dbReference type="NCBI Taxonomy" id="349316"/>
    <lineage>
        <taxon>Bacteria</taxon>
        <taxon>Bacillati</taxon>
        <taxon>Actinomycetota</taxon>
        <taxon>Actinomycetes</taxon>
        <taxon>Micromonosporales</taxon>
        <taxon>Micromonosporaceae</taxon>
        <taxon>Luedemannella</taxon>
    </lineage>
</organism>
<feature type="transmembrane region" description="Helical" evidence="1">
    <location>
        <begin position="202"/>
        <end position="232"/>
    </location>
</feature>
<evidence type="ECO:0008006" key="4">
    <source>
        <dbReference type="Google" id="ProtNLM"/>
    </source>
</evidence>
<name>A0ABP4YQD1_9ACTN</name>
<protein>
    <recommendedName>
        <fullName evidence="4">Glycerophosphoryl diester phosphodiesterase membrane domain-containing protein</fullName>
    </recommendedName>
</protein>
<proteinExistence type="predicted"/>
<feature type="transmembrane region" description="Helical" evidence="1">
    <location>
        <begin position="148"/>
        <end position="181"/>
    </location>
</feature>
<gene>
    <name evidence="2" type="ORF">GCM10009682_47070</name>
</gene>
<sequence length="281" mass="29363">MSATSDTTGLAGPASQLAPPTPELRSWWATTLSVTRRSWRPALLVTGVSISVPETALELARVLTEATGHHTANSLFDLATATSSPTAFMLGIVLPALLLIAGSVTATIGWAGGVWALVGPTVTGQPVSIADAYRYGLSRLTSLWPWTLAAAFLLIAGLYAFVVPGIYLLFALSMFSYAVLFEHSRNPLLRSLALTHTRPGRALARWAVVAAVVVAFEAALSLIFGALSLILFGHPGFGADGIGLQGALIDTIHTAFAAPTGALLVIGLTITYADLRTANRS</sequence>
<dbReference type="EMBL" id="BAAALT010000182">
    <property type="protein sequence ID" value="GAA1821506.1"/>
    <property type="molecule type" value="Genomic_DNA"/>
</dbReference>
<keyword evidence="1" id="KW-0812">Transmembrane</keyword>
<feature type="transmembrane region" description="Helical" evidence="1">
    <location>
        <begin position="252"/>
        <end position="273"/>
    </location>
</feature>
<feature type="transmembrane region" description="Helical" evidence="1">
    <location>
        <begin position="92"/>
        <end position="118"/>
    </location>
</feature>
<dbReference type="RefSeq" id="WP_344136370.1">
    <property type="nucleotide sequence ID" value="NZ_BAAALT010000182.1"/>
</dbReference>
<keyword evidence="3" id="KW-1185">Reference proteome</keyword>
<dbReference type="Proteomes" id="UP001500218">
    <property type="component" value="Unassembled WGS sequence"/>
</dbReference>
<keyword evidence="1" id="KW-0472">Membrane</keyword>
<comment type="caution">
    <text evidence="2">The sequence shown here is derived from an EMBL/GenBank/DDBJ whole genome shotgun (WGS) entry which is preliminary data.</text>
</comment>
<reference evidence="3" key="1">
    <citation type="journal article" date="2019" name="Int. J. Syst. Evol. Microbiol.">
        <title>The Global Catalogue of Microorganisms (GCM) 10K type strain sequencing project: providing services to taxonomists for standard genome sequencing and annotation.</title>
        <authorList>
            <consortium name="The Broad Institute Genomics Platform"/>
            <consortium name="The Broad Institute Genome Sequencing Center for Infectious Disease"/>
            <person name="Wu L."/>
            <person name="Ma J."/>
        </authorList>
    </citation>
    <scope>NUCLEOTIDE SEQUENCE [LARGE SCALE GENOMIC DNA]</scope>
    <source>
        <strain evidence="3">JCM 13250</strain>
    </source>
</reference>
<evidence type="ECO:0000313" key="2">
    <source>
        <dbReference type="EMBL" id="GAA1821506.1"/>
    </source>
</evidence>
<evidence type="ECO:0000313" key="3">
    <source>
        <dbReference type="Proteomes" id="UP001500218"/>
    </source>
</evidence>
<evidence type="ECO:0000256" key="1">
    <source>
        <dbReference type="SAM" id="Phobius"/>
    </source>
</evidence>
<accession>A0ABP4YQD1</accession>
<keyword evidence="1" id="KW-1133">Transmembrane helix</keyword>